<evidence type="ECO:0000313" key="2">
    <source>
        <dbReference type="EMBL" id="EJR36159.1"/>
    </source>
</evidence>
<protein>
    <submittedName>
        <fullName evidence="3">Uncharacterized protein</fullName>
    </submittedName>
</protein>
<evidence type="ECO:0000256" key="1">
    <source>
        <dbReference type="SAM" id="Phobius"/>
    </source>
</evidence>
<sequence length="46" mass="5468">MNEMMIDITFDLIYLLSSSLVMLLLFAFFVNGYVNKKVSVYRNEER</sequence>
<reference evidence="3 5" key="2">
    <citation type="submission" date="2019-10" db="EMBL/GenBank/DDBJ databases">
        <authorList>
            <person name="Karimi E."/>
        </authorList>
    </citation>
    <scope>NUCLEOTIDE SEQUENCE [LARGE SCALE GENOMIC DNA]</scope>
    <source>
        <strain evidence="3">Bacillus sp. 71</strain>
    </source>
</reference>
<keyword evidence="1" id="KW-0812">Transmembrane</keyword>
<organism evidence="3 5">
    <name type="scientific">Bacillus mycoides</name>
    <dbReference type="NCBI Taxonomy" id="1405"/>
    <lineage>
        <taxon>Bacteria</taxon>
        <taxon>Bacillati</taxon>
        <taxon>Bacillota</taxon>
        <taxon>Bacilli</taxon>
        <taxon>Bacillales</taxon>
        <taxon>Bacillaceae</taxon>
        <taxon>Bacillus</taxon>
        <taxon>Bacillus cereus group</taxon>
    </lineage>
</organism>
<gene>
    <name evidence="3" type="ORF">BACI71_30064</name>
    <name evidence="2" type="ORF">III_04350</name>
</gene>
<keyword evidence="1" id="KW-0472">Membrane</keyword>
<evidence type="ECO:0000313" key="4">
    <source>
        <dbReference type="Proteomes" id="UP000006976"/>
    </source>
</evidence>
<evidence type="ECO:0000313" key="5">
    <source>
        <dbReference type="Proteomes" id="UP000437562"/>
    </source>
</evidence>
<proteinExistence type="predicted"/>
<feature type="transmembrane region" description="Helical" evidence="1">
    <location>
        <begin position="12"/>
        <end position="34"/>
    </location>
</feature>
<keyword evidence="1" id="KW-1133">Transmembrane helix</keyword>
<dbReference type="KEGG" id="bww:bwei_3996"/>
<dbReference type="RefSeq" id="WP_002011076.1">
    <property type="nucleotide sequence ID" value="NZ_CAKJWQ010000001.1"/>
</dbReference>
<accession>C2PS95</accession>
<accession>A0A0D6SFW3</accession>
<accession>A0A0A0WRW5</accession>
<dbReference type="Proteomes" id="UP000006976">
    <property type="component" value="Unassembled WGS sequence"/>
</dbReference>
<accession>A0A653WKR6</accession>
<dbReference type="EMBL" id="AHEV01000024">
    <property type="protein sequence ID" value="EJR36159.1"/>
    <property type="molecule type" value="Genomic_DNA"/>
</dbReference>
<name>A0A0A0WRW5_BACMY</name>
<reference evidence="2 4" key="1">
    <citation type="submission" date="2012-04" db="EMBL/GenBank/DDBJ databases">
        <title>The Genome Sequence of Bacillus cereus VD078.</title>
        <authorList>
            <consortium name="The Broad Institute Genome Sequencing Platform"/>
            <consortium name="The Broad Institute Genome Sequencing Center for Infectious Disease"/>
            <person name="Feldgarden M."/>
            <person name="Van der Auwera G.A."/>
            <person name="Mahillon J."/>
            <person name="Duprez V."/>
            <person name="Timmery S."/>
            <person name="Mattelet C."/>
            <person name="Dierick K."/>
            <person name="Sun M."/>
            <person name="Yu Z."/>
            <person name="Zhu L."/>
            <person name="Hu X."/>
            <person name="Shank E.B."/>
            <person name="Swiecicka I."/>
            <person name="Hansen B.M."/>
            <person name="Andrup L."/>
            <person name="Young S.K."/>
            <person name="Zeng Q."/>
            <person name="Gargeya S."/>
            <person name="Fitzgerald M."/>
            <person name="Haas B."/>
            <person name="Abouelleil A."/>
            <person name="Alvarado L."/>
            <person name="Arachchi H.M."/>
            <person name="Berlin A."/>
            <person name="Chapman S.B."/>
            <person name="Goldberg J."/>
            <person name="Griggs A."/>
            <person name="Gujja S."/>
            <person name="Hansen M."/>
            <person name="Howarth C."/>
            <person name="Imamovic A."/>
            <person name="Larimer J."/>
            <person name="McCowen C."/>
            <person name="Montmayeur A."/>
            <person name="Murphy C."/>
            <person name="Neiman D."/>
            <person name="Pearson M."/>
            <person name="Priest M."/>
            <person name="Roberts A."/>
            <person name="Saif S."/>
            <person name="Shea T."/>
            <person name="Sisk P."/>
            <person name="Sykes S."/>
            <person name="Wortman J."/>
            <person name="Nusbaum C."/>
            <person name="Birren B."/>
        </authorList>
    </citation>
    <scope>NUCLEOTIDE SEQUENCE [LARGE SCALE GENOMIC DNA]</scope>
    <source>
        <strain evidence="2 4">VD078</strain>
    </source>
</reference>
<evidence type="ECO:0000313" key="3">
    <source>
        <dbReference type="EMBL" id="VXC14611.1"/>
    </source>
</evidence>
<accession>J8EYG2</accession>
<dbReference type="Proteomes" id="UP000437562">
    <property type="component" value="Unassembled WGS sequence"/>
</dbReference>
<dbReference type="AlphaFoldDB" id="A0A0A0WRW5"/>
<dbReference type="EMBL" id="CABWMC010000023">
    <property type="protein sequence ID" value="VXC14611.1"/>
    <property type="molecule type" value="Genomic_DNA"/>
</dbReference>